<dbReference type="RefSeq" id="WP_197554562.1">
    <property type="nucleotide sequence ID" value="NZ_CP063212.1"/>
</dbReference>
<reference evidence="1 2" key="1">
    <citation type="submission" date="2020-10" db="EMBL/GenBank/DDBJ databases">
        <title>Trueperella pecoris sp. nov. isolated from bovine and porcine specimens.</title>
        <authorList>
            <person name="Schoenecker L."/>
            <person name="Schnydrig P."/>
            <person name="Brodard I."/>
            <person name="Thomann A."/>
            <person name="Hemphill A."/>
            <person name="Rodriguez-Campos S."/>
            <person name="Perreten V."/>
            <person name="Jores J."/>
            <person name="Kittl S."/>
        </authorList>
    </citation>
    <scope>NUCLEOTIDE SEQUENCE [LARGE SCALE GENOMIC DNA]</scope>
    <source>
        <strain evidence="1 2">19OD0592</strain>
    </source>
</reference>
<protein>
    <submittedName>
        <fullName evidence="1">Uncharacterized protein</fullName>
    </submittedName>
</protein>
<dbReference type="Proteomes" id="UP000594961">
    <property type="component" value="Chromosome"/>
</dbReference>
<dbReference type="EMBL" id="CP063212">
    <property type="protein sequence ID" value="QOR48237.1"/>
    <property type="molecule type" value="Genomic_DNA"/>
</dbReference>
<dbReference type="AlphaFoldDB" id="A0A7M1R3Z7"/>
<accession>A0A7M1R3Z7</accession>
<proteinExistence type="predicted"/>
<sequence length="189" mass="21233">MISNEEREDIRNEVAMQHVSDPDLRKSLPAVAVVSYMDSFREQEKKQAECMTNAGFSAKALESGGISYGNYPPSQEKAFQLASYTCQMQYPFDPALSRDWTPEQIGLVYDYWNEYMIPCLESHGHKVDVSTRPSRESYIQNFFAPDGSGRKWYPTGIQASLENEGGHDDVVKACPALPPSDVMYGVANK</sequence>
<evidence type="ECO:0000313" key="1">
    <source>
        <dbReference type="EMBL" id="QOR48237.1"/>
    </source>
</evidence>
<gene>
    <name evidence="1" type="ORF">INS90_02815</name>
</gene>
<name>A0A7M1R3Z7_9ACTO</name>
<evidence type="ECO:0000313" key="2">
    <source>
        <dbReference type="Proteomes" id="UP000594961"/>
    </source>
</evidence>
<organism evidence="1 2">
    <name type="scientific">Trueperella pecoris</name>
    <dbReference type="NCBI Taxonomy" id="2733571"/>
    <lineage>
        <taxon>Bacteria</taxon>
        <taxon>Bacillati</taxon>
        <taxon>Actinomycetota</taxon>
        <taxon>Actinomycetes</taxon>
        <taxon>Actinomycetales</taxon>
        <taxon>Actinomycetaceae</taxon>
        <taxon>Trueperella</taxon>
    </lineage>
</organism>